<proteinExistence type="predicted"/>
<evidence type="ECO:0000256" key="2">
    <source>
        <dbReference type="SAM" id="Phobius"/>
    </source>
</evidence>
<evidence type="ECO:0000256" key="1">
    <source>
        <dbReference type="SAM" id="MobiDB-lite"/>
    </source>
</evidence>
<evidence type="ECO:0000313" key="4">
    <source>
        <dbReference type="Proteomes" id="UP000789390"/>
    </source>
</evidence>
<dbReference type="Proteomes" id="UP000789390">
    <property type="component" value="Unassembled WGS sequence"/>
</dbReference>
<protein>
    <submittedName>
        <fullName evidence="3">Uncharacterized protein</fullName>
    </submittedName>
</protein>
<feature type="region of interest" description="Disordered" evidence="1">
    <location>
        <begin position="1"/>
        <end position="35"/>
    </location>
</feature>
<gene>
    <name evidence="3" type="ORF">DGAL_LOCUS16264</name>
</gene>
<dbReference type="EMBL" id="CAKKLH010000327">
    <property type="protein sequence ID" value="CAH0112533.1"/>
    <property type="molecule type" value="Genomic_DNA"/>
</dbReference>
<keyword evidence="4" id="KW-1185">Reference proteome</keyword>
<keyword evidence="2" id="KW-0812">Transmembrane</keyword>
<dbReference type="AlphaFoldDB" id="A0A8J2S1K5"/>
<keyword evidence="2" id="KW-1133">Transmembrane helix</keyword>
<organism evidence="3 4">
    <name type="scientific">Daphnia galeata</name>
    <dbReference type="NCBI Taxonomy" id="27404"/>
    <lineage>
        <taxon>Eukaryota</taxon>
        <taxon>Metazoa</taxon>
        <taxon>Ecdysozoa</taxon>
        <taxon>Arthropoda</taxon>
        <taxon>Crustacea</taxon>
        <taxon>Branchiopoda</taxon>
        <taxon>Diplostraca</taxon>
        <taxon>Cladocera</taxon>
        <taxon>Anomopoda</taxon>
        <taxon>Daphniidae</taxon>
        <taxon>Daphnia</taxon>
    </lineage>
</organism>
<sequence>MNSNDDTDGEPDSDQQEEEEHTSIDMGDEDDGVDEEKDSVDILVKNICIGLAIFSLCVVIASVVSIAIVATFQVVQRIAATEAEFTPYRVVNHGIWPGYRHEFFNRIVPFIKAEQVCTSREKSSLLHFNSQEQEDQFDLYVSLNFWSSTDYPAFQVWTSGFVLARRIQSKPIMTVSCPEPNAKGELNVTRECGVRGEGLVNAFSAHEKFWQERHIVKDYIMEHQPEGIDATDGGGCLQHVKRNDMAPKSFYRFVCIRKISSIEKFFRLLVVGKQMPLP</sequence>
<feature type="transmembrane region" description="Helical" evidence="2">
    <location>
        <begin position="47"/>
        <end position="72"/>
    </location>
</feature>
<evidence type="ECO:0000313" key="3">
    <source>
        <dbReference type="EMBL" id="CAH0112533.1"/>
    </source>
</evidence>
<keyword evidence="2" id="KW-0472">Membrane</keyword>
<comment type="caution">
    <text evidence="3">The sequence shown here is derived from an EMBL/GenBank/DDBJ whole genome shotgun (WGS) entry which is preliminary data.</text>
</comment>
<dbReference type="OrthoDB" id="6347581at2759"/>
<name>A0A8J2S1K5_9CRUS</name>
<accession>A0A8J2S1K5</accession>
<reference evidence="3" key="1">
    <citation type="submission" date="2021-11" db="EMBL/GenBank/DDBJ databases">
        <authorList>
            <person name="Schell T."/>
        </authorList>
    </citation>
    <scope>NUCLEOTIDE SEQUENCE</scope>
    <source>
        <strain evidence="3">M5</strain>
    </source>
</reference>